<protein>
    <submittedName>
        <fullName evidence="2">Uncharacterized protein</fullName>
    </submittedName>
</protein>
<proteinExistence type="predicted"/>
<dbReference type="EMBL" id="CU469390">
    <property type="status" value="NOT_ANNOTATED_CDS"/>
    <property type="molecule type" value="Genomic_DNA"/>
</dbReference>
<dbReference type="HOGENOM" id="CLU_2890561_0_0_1"/>
<dbReference type="VEuPathDB" id="FungiDB:HpaG812533"/>
<reference evidence="2" key="2">
    <citation type="submission" date="2015-06" db="UniProtKB">
        <authorList>
            <consortium name="EnsemblProtists"/>
        </authorList>
    </citation>
    <scope>IDENTIFICATION</scope>
    <source>
        <strain evidence="2">Emoy2</strain>
    </source>
</reference>
<dbReference type="AlphaFoldDB" id="M4C0M8"/>
<keyword evidence="3" id="KW-1185">Reference proteome</keyword>
<feature type="region of interest" description="Disordered" evidence="1">
    <location>
        <begin position="18"/>
        <end position="38"/>
    </location>
</feature>
<dbReference type="InParanoid" id="M4C0M8"/>
<sequence>MVFYTQLKRRSCSERRHRVLKDDVSGRSRSGPRGGFDAELPIKQPVQLLLEDGDTGTATETIL</sequence>
<organism evidence="2 3">
    <name type="scientific">Hyaloperonospora arabidopsidis (strain Emoy2)</name>
    <name type="common">Downy mildew agent</name>
    <name type="synonym">Peronospora arabidopsidis</name>
    <dbReference type="NCBI Taxonomy" id="559515"/>
    <lineage>
        <taxon>Eukaryota</taxon>
        <taxon>Sar</taxon>
        <taxon>Stramenopiles</taxon>
        <taxon>Oomycota</taxon>
        <taxon>Peronosporomycetes</taxon>
        <taxon>Peronosporales</taxon>
        <taxon>Peronosporaceae</taxon>
        <taxon>Hyaloperonospora</taxon>
    </lineage>
</organism>
<reference evidence="3" key="1">
    <citation type="journal article" date="2010" name="Science">
        <title>Signatures of adaptation to obligate biotrophy in the Hyaloperonospora arabidopsidis genome.</title>
        <authorList>
            <person name="Baxter L."/>
            <person name="Tripathy S."/>
            <person name="Ishaque N."/>
            <person name="Boot N."/>
            <person name="Cabral A."/>
            <person name="Kemen E."/>
            <person name="Thines M."/>
            <person name="Ah-Fong A."/>
            <person name="Anderson R."/>
            <person name="Badejoko W."/>
            <person name="Bittner-Eddy P."/>
            <person name="Boore J.L."/>
            <person name="Chibucos M.C."/>
            <person name="Coates M."/>
            <person name="Dehal P."/>
            <person name="Delehaunty K."/>
            <person name="Dong S."/>
            <person name="Downton P."/>
            <person name="Dumas B."/>
            <person name="Fabro G."/>
            <person name="Fronick C."/>
            <person name="Fuerstenberg S.I."/>
            <person name="Fulton L."/>
            <person name="Gaulin E."/>
            <person name="Govers F."/>
            <person name="Hughes L."/>
            <person name="Humphray S."/>
            <person name="Jiang R.H."/>
            <person name="Judelson H."/>
            <person name="Kamoun S."/>
            <person name="Kyung K."/>
            <person name="Meijer H."/>
            <person name="Minx P."/>
            <person name="Morris P."/>
            <person name="Nelson J."/>
            <person name="Phuntumart V."/>
            <person name="Qutob D."/>
            <person name="Rehmany A."/>
            <person name="Rougon-Cardoso A."/>
            <person name="Ryden P."/>
            <person name="Torto-Alalibo T."/>
            <person name="Studholme D."/>
            <person name="Wang Y."/>
            <person name="Win J."/>
            <person name="Wood J."/>
            <person name="Clifton S.W."/>
            <person name="Rogers J."/>
            <person name="Van den Ackerveken G."/>
            <person name="Jones J.D."/>
            <person name="McDowell J.M."/>
            <person name="Beynon J."/>
            <person name="Tyler B.M."/>
        </authorList>
    </citation>
    <scope>NUCLEOTIDE SEQUENCE [LARGE SCALE GENOMIC DNA]</scope>
    <source>
        <strain evidence="3">Emoy2</strain>
    </source>
</reference>
<dbReference type="EnsemblProtists" id="HpaT812533">
    <property type="protein sequence ID" value="HpaP812533"/>
    <property type="gene ID" value="HpaG812533"/>
</dbReference>
<name>M4C0M8_HYAAE</name>
<evidence type="ECO:0000256" key="1">
    <source>
        <dbReference type="SAM" id="MobiDB-lite"/>
    </source>
</evidence>
<accession>M4C0M8</accession>
<evidence type="ECO:0000313" key="3">
    <source>
        <dbReference type="Proteomes" id="UP000011713"/>
    </source>
</evidence>
<dbReference type="Proteomes" id="UP000011713">
    <property type="component" value="Unassembled WGS sequence"/>
</dbReference>
<evidence type="ECO:0000313" key="2">
    <source>
        <dbReference type="EnsemblProtists" id="HpaP812533"/>
    </source>
</evidence>